<organism evidence="2 3">
    <name type="scientific">Morella rubra</name>
    <name type="common">Chinese bayberry</name>
    <dbReference type="NCBI Taxonomy" id="262757"/>
    <lineage>
        <taxon>Eukaryota</taxon>
        <taxon>Viridiplantae</taxon>
        <taxon>Streptophyta</taxon>
        <taxon>Embryophyta</taxon>
        <taxon>Tracheophyta</taxon>
        <taxon>Spermatophyta</taxon>
        <taxon>Magnoliopsida</taxon>
        <taxon>eudicotyledons</taxon>
        <taxon>Gunneridae</taxon>
        <taxon>Pentapetalae</taxon>
        <taxon>rosids</taxon>
        <taxon>fabids</taxon>
        <taxon>Fagales</taxon>
        <taxon>Myricaceae</taxon>
        <taxon>Morella</taxon>
    </lineage>
</organism>
<keyword evidence="3" id="KW-1185">Reference proteome</keyword>
<feature type="region of interest" description="Disordered" evidence="1">
    <location>
        <begin position="81"/>
        <end position="106"/>
    </location>
</feature>
<gene>
    <name evidence="2" type="ORF">CJ030_MR2G002702</name>
</gene>
<comment type="caution">
    <text evidence="2">The sequence shown here is derived from an EMBL/GenBank/DDBJ whole genome shotgun (WGS) entry which is preliminary data.</text>
</comment>
<protein>
    <submittedName>
        <fullName evidence="2">Uncharacterized protein</fullName>
    </submittedName>
</protein>
<proteinExistence type="predicted"/>
<name>A0A6A1WGY3_9ROSI</name>
<dbReference type="Proteomes" id="UP000516437">
    <property type="component" value="Chromosome 2"/>
</dbReference>
<evidence type="ECO:0000313" key="3">
    <source>
        <dbReference type="Proteomes" id="UP000516437"/>
    </source>
</evidence>
<dbReference type="AlphaFoldDB" id="A0A6A1WGY3"/>
<evidence type="ECO:0000256" key="1">
    <source>
        <dbReference type="SAM" id="MobiDB-lite"/>
    </source>
</evidence>
<dbReference type="EMBL" id="RXIC02000020">
    <property type="protein sequence ID" value="KAB1222120.1"/>
    <property type="molecule type" value="Genomic_DNA"/>
</dbReference>
<sequence length="106" mass="11118">MTEMKLIPRGGPITGDGTDHSGIVQATIERIVVGIPGVETSIRGVRAPMVPQGSTASPVPRIEDFSLVDVDPALLHVVPSPPAVPVEGNEDNKIIDLTSDIESDID</sequence>
<accession>A0A6A1WGY3</accession>
<feature type="region of interest" description="Disordered" evidence="1">
    <location>
        <begin position="1"/>
        <end position="21"/>
    </location>
</feature>
<evidence type="ECO:0000313" key="2">
    <source>
        <dbReference type="EMBL" id="KAB1222120.1"/>
    </source>
</evidence>
<reference evidence="2 3" key="1">
    <citation type="journal article" date="2019" name="Plant Biotechnol. J.">
        <title>The red bayberry genome and genetic basis of sex determination.</title>
        <authorList>
            <person name="Jia H.M."/>
            <person name="Jia H.J."/>
            <person name="Cai Q.L."/>
            <person name="Wang Y."/>
            <person name="Zhao H.B."/>
            <person name="Yang W.F."/>
            <person name="Wang G.Y."/>
            <person name="Li Y.H."/>
            <person name="Zhan D.L."/>
            <person name="Shen Y.T."/>
            <person name="Niu Q.F."/>
            <person name="Chang L."/>
            <person name="Qiu J."/>
            <person name="Zhao L."/>
            <person name="Xie H.B."/>
            <person name="Fu W.Y."/>
            <person name="Jin J."/>
            <person name="Li X.W."/>
            <person name="Jiao Y."/>
            <person name="Zhou C.C."/>
            <person name="Tu T."/>
            <person name="Chai C.Y."/>
            <person name="Gao J.L."/>
            <person name="Fan L.J."/>
            <person name="van de Weg E."/>
            <person name="Wang J.Y."/>
            <person name="Gao Z.S."/>
        </authorList>
    </citation>
    <scope>NUCLEOTIDE SEQUENCE [LARGE SCALE GENOMIC DNA]</scope>
    <source>
        <tissue evidence="2">Leaves</tissue>
    </source>
</reference>